<reference evidence="6 7" key="1">
    <citation type="submission" date="2019-06" db="EMBL/GenBank/DDBJ databases">
        <title>Whole genome sequence for Rhodospirillaceae sp. R148.</title>
        <authorList>
            <person name="Wang G."/>
        </authorList>
    </citation>
    <scope>NUCLEOTIDE SEQUENCE [LARGE SCALE GENOMIC DNA]</scope>
    <source>
        <strain evidence="6 7">R148</strain>
    </source>
</reference>
<keyword evidence="7" id="KW-1185">Reference proteome</keyword>
<dbReference type="InterPro" id="IPR001647">
    <property type="entry name" value="HTH_TetR"/>
</dbReference>
<keyword evidence="2 4" id="KW-0238">DNA-binding</keyword>
<dbReference type="OrthoDB" id="9795242at2"/>
<dbReference type="Pfam" id="PF16925">
    <property type="entry name" value="TetR_C_13"/>
    <property type="match status" value="1"/>
</dbReference>
<dbReference type="Gene3D" id="1.10.357.10">
    <property type="entry name" value="Tetracycline Repressor, domain 2"/>
    <property type="match status" value="1"/>
</dbReference>
<organism evidence="6 7">
    <name type="scientific">Denitrobaculum tricleocarpae</name>
    <dbReference type="NCBI Taxonomy" id="2591009"/>
    <lineage>
        <taxon>Bacteria</taxon>
        <taxon>Pseudomonadati</taxon>
        <taxon>Pseudomonadota</taxon>
        <taxon>Alphaproteobacteria</taxon>
        <taxon>Rhodospirillales</taxon>
        <taxon>Rhodospirillaceae</taxon>
        <taxon>Denitrobaculum</taxon>
    </lineage>
</organism>
<protein>
    <submittedName>
        <fullName evidence="6">TetR/AcrR family transcriptional regulator</fullName>
    </submittedName>
</protein>
<evidence type="ECO:0000256" key="2">
    <source>
        <dbReference type="ARBA" id="ARBA00023125"/>
    </source>
</evidence>
<evidence type="ECO:0000259" key="5">
    <source>
        <dbReference type="PROSITE" id="PS50977"/>
    </source>
</evidence>
<dbReference type="Proteomes" id="UP000315252">
    <property type="component" value="Unassembled WGS sequence"/>
</dbReference>
<evidence type="ECO:0000256" key="3">
    <source>
        <dbReference type="ARBA" id="ARBA00023163"/>
    </source>
</evidence>
<evidence type="ECO:0000313" key="6">
    <source>
        <dbReference type="EMBL" id="TQV74414.1"/>
    </source>
</evidence>
<name>A0A545TB37_9PROT</name>
<sequence>MQEQPPNGSEGVRRARGRPRSFDRDKVLCRATKVFWTRGYDAASIEELTEALGIRRSSLYHEFGGKEALFLASVDYYLSVKVAPCLERLEKGRALSADLSDFFDGLLALTCRPEGPKGCLVTVVLADAAESSPRFREKLIECLAGLDETFVRRFEQARLSGDLPRDEDVTALAQLFVSFSQGLMVRARSGVSLQPLKDISDAALQRILPASRRFAT</sequence>
<gene>
    <name evidence="6" type="ORF">FKG95_24345</name>
</gene>
<feature type="domain" description="HTH tetR-type" evidence="5">
    <location>
        <begin position="21"/>
        <end position="81"/>
    </location>
</feature>
<dbReference type="Gene3D" id="1.10.10.60">
    <property type="entry name" value="Homeodomain-like"/>
    <property type="match status" value="1"/>
</dbReference>
<accession>A0A545TB37</accession>
<dbReference type="InterPro" id="IPR036271">
    <property type="entry name" value="Tet_transcr_reg_TetR-rel_C_sf"/>
</dbReference>
<dbReference type="InterPro" id="IPR009057">
    <property type="entry name" value="Homeodomain-like_sf"/>
</dbReference>
<dbReference type="InterPro" id="IPR011075">
    <property type="entry name" value="TetR_C"/>
</dbReference>
<evidence type="ECO:0000313" key="7">
    <source>
        <dbReference type="Proteomes" id="UP000315252"/>
    </source>
</evidence>
<dbReference type="PANTHER" id="PTHR47506:SF1">
    <property type="entry name" value="HTH-TYPE TRANSCRIPTIONAL REGULATOR YJDC"/>
    <property type="match status" value="1"/>
</dbReference>
<keyword evidence="1" id="KW-0805">Transcription regulation</keyword>
<evidence type="ECO:0000256" key="4">
    <source>
        <dbReference type="PROSITE-ProRule" id="PRU00335"/>
    </source>
</evidence>
<dbReference type="Pfam" id="PF00440">
    <property type="entry name" value="TetR_N"/>
    <property type="match status" value="1"/>
</dbReference>
<dbReference type="PANTHER" id="PTHR47506">
    <property type="entry name" value="TRANSCRIPTIONAL REGULATORY PROTEIN"/>
    <property type="match status" value="1"/>
</dbReference>
<proteinExistence type="predicted"/>
<comment type="caution">
    <text evidence="6">The sequence shown here is derived from an EMBL/GenBank/DDBJ whole genome shotgun (WGS) entry which is preliminary data.</text>
</comment>
<evidence type="ECO:0000256" key="1">
    <source>
        <dbReference type="ARBA" id="ARBA00023015"/>
    </source>
</evidence>
<dbReference type="GO" id="GO:0003677">
    <property type="term" value="F:DNA binding"/>
    <property type="evidence" value="ECO:0007669"/>
    <property type="project" value="UniProtKB-UniRule"/>
</dbReference>
<dbReference type="PRINTS" id="PR00455">
    <property type="entry name" value="HTHTETR"/>
</dbReference>
<feature type="DNA-binding region" description="H-T-H motif" evidence="4">
    <location>
        <begin position="44"/>
        <end position="63"/>
    </location>
</feature>
<dbReference type="RefSeq" id="WP_142899045.1">
    <property type="nucleotide sequence ID" value="NZ_ML660061.1"/>
</dbReference>
<dbReference type="AlphaFoldDB" id="A0A545TB37"/>
<dbReference type="SUPFAM" id="SSF48498">
    <property type="entry name" value="Tetracyclin repressor-like, C-terminal domain"/>
    <property type="match status" value="1"/>
</dbReference>
<dbReference type="PROSITE" id="PS50977">
    <property type="entry name" value="HTH_TETR_2"/>
    <property type="match status" value="1"/>
</dbReference>
<keyword evidence="3" id="KW-0804">Transcription</keyword>
<dbReference type="SUPFAM" id="SSF46689">
    <property type="entry name" value="Homeodomain-like"/>
    <property type="match status" value="1"/>
</dbReference>
<dbReference type="EMBL" id="VHSH01000010">
    <property type="protein sequence ID" value="TQV74414.1"/>
    <property type="molecule type" value="Genomic_DNA"/>
</dbReference>